<sequence>MMTPIDWSRVNRPALTKDTTSTVVAEDDWTSEVVKKPVATPLKRLPVSPEGAWRRRLPATRWTASDMIFIPKRKTPRAPSTWRRPKTTEEVVIEARSGMDL</sequence>
<evidence type="ECO:0000313" key="2">
    <source>
        <dbReference type="Proteomes" id="UP001374893"/>
    </source>
</evidence>
<protein>
    <submittedName>
        <fullName evidence="1">Uncharacterized protein</fullName>
    </submittedName>
</protein>
<reference evidence="1 2" key="1">
    <citation type="submission" date="2021-06" db="EMBL/GenBank/DDBJ databases">
        <title>Complete genome of Haloferula helveola possessing various polysaccharide degrading enzymes.</title>
        <authorList>
            <person name="Takami H."/>
            <person name="Huang C."/>
            <person name="Hamasaki K."/>
        </authorList>
    </citation>
    <scope>NUCLEOTIDE SEQUENCE [LARGE SCALE GENOMIC DNA]</scope>
    <source>
        <strain evidence="1 2">CN-1</strain>
    </source>
</reference>
<keyword evidence="2" id="KW-1185">Reference proteome</keyword>
<organism evidence="1 2">
    <name type="scientific">Haloferula helveola</name>
    <dbReference type="NCBI Taxonomy" id="490095"/>
    <lineage>
        <taxon>Bacteria</taxon>
        <taxon>Pseudomonadati</taxon>
        <taxon>Verrucomicrobiota</taxon>
        <taxon>Verrucomicrobiia</taxon>
        <taxon>Verrucomicrobiales</taxon>
        <taxon>Verrucomicrobiaceae</taxon>
        <taxon>Haloferula</taxon>
    </lineage>
</organism>
<proteinExistence type="predicted"/>
<accession>A0ABN6H6B2</accession>
<evidence type="ECO:0000313" key="1">
    <source>
        <dbReference type="EMBL" id="BCX49083.1"/>
    </source>
</evidence>
<dbReference type="EMBL" id="AP024702">
    <property type="protein sequence ID" value="BCX49083.1"/>
    <property type="molecule type" value="Genomic_DNA"/>
</dbReference>
<name>A0ABN6H6B2_9BACT</name>
<gene>
    <name evidence="1" type="ORF">HAHE_29910</name>
</gene>
<dbReference type="Proteomes" id="UP001374893">
    <property type="component" value="Chromosome"/>
</dbReference>